<dbReference type="STRING" id="760192.Halhy_4578"/>
<evidence type="ECO:0000256" key="1">
    <source>
        <dbReference type="SAM" id="Phobius"/>
    </source>
</evidence>
<gene>
    <name evidence="2" type="ordered locus">Halhy_4578</name>
</gene>
<dbReference type="EMBL" id="CP002691">
    <property type="protein sequence ID" value="AEE52417.1"/>
    <property type="molecule type" value="Genomic_DNA"/>
</dbReference>
<reference evidence="2 3" key="1">
    <citation type="journal article" date="2011" name="Stand. Genomic Sci.">
        <title>Complete genome sequence of Haliscomenobacter hydrossis type strain (O).</title>
        <authorList>
            <consortium name="US DOE Joint Genome Institute (JGI-PGF)"/>
            <person name="Daligault H."/>
            <person name="Lapidus A."/>
            <person name="Zeytun A."/>
            <person name="Nolan M."/>
            <person name="Lucas S."/>
            <person name="Del Rio T.G."/>
            <person name="Tice H."/>
            <person name="Cheng J.F."/>
            <person name="Tapia R."/>
            <person name="Han C."/>
            <person name="Goodwin L."/>
            <person name="Pitluck S."/>
            <person name="Liolios K."/>
            <person name="Pagani I."/>
            <person name="Ivanova N."/>
            <person name="Huntemann M."/>
            <person name="Mavromatis K."/>
            <person name="Mikhailova N."/>
            <person name="Pati A."/>
            <person name="Chen A."/>
            <person name="Palaniappan K."/>
            <person name="Land M."/>
            <person name="Hauser L."/>
            <person name="Brambilla E.M."/>
            <person name="Rohde M."/>
            <person name="Verbarg S."/>
            <person name="Goker M."/>
            <person name="Bristow J."/>
            <person name="Eisen J.A."/>
            <person name="Markowitz V."/>
            <person name="Hugenholtz P."/>
            <person name="Kyrpides N.C."/>
            <person name="Klenk H.P."/>
            <person name="Woyke T."/>
        </authorList>
    </citation>
    <scope>NUCLEOTIDE SEQUENCE [LARGE SCALE GENOMIC DNA]</scope>
    <source>
        <strain evidence="3">ATCC 27775 / DSM 1100 / LMG 10767 / O</strain>
    </source>
</reference>
<feature type="transmembrane region" description="Helical" evidence="1">
    <location>
        <begin position="21"/>
        <end position="41"/>
    </location>
</feature>
<protein>
    <submittedName>
        <fullName evidence="2">Uncharacterized protein</fullName>
    </submittedName>
</protein>
<evidence type="ECO:0000313" key="3">
    <source>
        <dbReference type="Proteomes" id="UP000008461"/>
    </source>
</evidence>
<dbReference type="Proteomes" id="UP000008461">
    <property type="component" value="Chromosome"/>
</dbReference>
<reference key="2">
    <citation type="submission" date="2011-04" db="EMBL/GenBank/DDBJ databases">
        <title>Complete sequence of chromosome of Haliscomenobacter hydrossis DSM 1100.</title>
        <authorList>
            <consortium name="US DOE Joint Genome Institute (JGI-PGF)"/>
            <person name="Lucas S."/>
            <person name="Han J."/>
            <person name="Lapidus A."/>
            <person name="Bruce D."/>
            <person name="Goodwin L."/>
            <person name="Pitluck S."/>
            <person name="Peters L."/>
            <person name="Kyrpides N."/>
            <person name="Mavromatis K."/>
            <person name="Ivanova N."/>
            <person name="Ovchinnikova G."/>
            <person name="Pagani I."/>
            <person name="Daligault H."/>
            <person name="Detter J.C."/>
            <person name="Han C."/>
            <person name="Land M."/>
            <person name="Hauser L."/>
            <person name="Markowitz V."/>
            <person name="Cheng J.-F."/>
            <person name="Hugenholtz P."/>
            <person name="Woyke T."/>
            <person name="Wu D."/>
            <person name="Verbarg S."/>
            <person name="Frueling A."/>
            <person name="Brambilla E."/>
            <person name="Klenk H.-P."/>
            <person name="Eisen J.A."/>
        </authorList>
    </citation>
    <scope>NUCLEOTIDE SEQUENCE</scope>
    <source>
        <strain>DSM 1100</strain>
    </source>
</reference>
<organism evidence="2 3">
    <name type="scientific">Haliscomenobacter hydrossis (strain ATCC 27775 / DSM 1100 / LMG 10767 / O)</name>
    <dbReference type="NCBI Taxonomy" id="760192"/>
    <lineage>
        <taxon>Bacteria</taxon>
        <taxon>Pseudomonadati</taxon>
        <taxon>Bacteroidota</taxon>
        <taxon>Saprospiria</taxon>
        <taxon>Saprospirales</taxon>
        <taxon>Haliscomenobacteraceae</taxon>
        <taxon>Haliscomenobacter</taxon>
    </lineage>
</organism>
<name>F4KUI1_HALH1</name>
<proteinExistence type="predicted"/>
<keyword evidence="1" id="KW-0812">Transmembrane</keyword>
<keyword evidence="3" id="KW-1185">Reference proteome</keyword>
<evidence type="ECO:0000313" key="2">
    <source>
        <dbReference type="EMBL" id="AEE52417.1"/>
    </source>
</evidence>
<keyword evidence="1" id="KW-1133">Transmembrane helix</keyword>
<keyword evidence="1" id="KW-0472">Membrane</keyword>
<accession>F4KUI1</accession>
<dbReference type="AlphaFoldDB" id="F4KUI1"/>
<dbReference type="KEGG" id="hhy:Halhy_4578"/>
<dbReference type="HOGENOM" id="CLU_1155155_0_0_10"/>
<sequence>MAGPSNQHVTNLKVTSMKTNHFIPSLLVSFLFLLTGGILVAQSTNPDQPTPLTQSELRVSVPNNKTKYYYTFMLGEGELILTADVSGGTIYYEMVNEDFKAIGANSSGNWFGGTPSKRSVTRYNSIRRQKVILILSSSRVNGGSLSLRLEGSFAPSQGTSVVTPEPRTTQAPVVVVAPPATDSGNPKTITIVLKNGQTVTGKYDSRGFLRNGINNKLTINLQGKGIPEFDMNQVQSITIY</sequence>